<feature type="compositionally biased region" description="Low complexity" evidence="1">
    <location>
        <begin position="55"/>
        <end position="64"/>
    </location>
</feature>
<evidence type="ECO:0000313" key="2">
    <source>
        <dbReference type="EMBL" id="TGZ51214.1"/>
    </source>
</evidence>
<dbReference type="EMBL" id="QBLH01001744">
    <property type="protein sequence ID" value="TGZ51214.1"/>
    <property type="molecule type" value="Genomic_DNA"/>
</dbReference>
<feature type="compositionally biased region" description="Basic and acidic residues" evidence="1">
    <location>
        <begin position="189"/>
        <end position="203"/>
    </location>
</feature>
<evidence type="ECO:0000256" key="1">
    <source>
        <dbReference type="SAM" id="MobiDB-lite"/>
    </source>
</evidence>
<sequence length="228" mass="24643">MAGYVTGAEMGRAVQVPVEVRMRSYELRARMYRMERMMRRQSTGQRAHELAPCGAATSTSSTTTATANATSASARSAMMVLATRRCALRRGMTQQPAVIRGEIRRMLQLQRMPRLPLIVQAFRTVRATVRSRLAPLALGPTLNARRSATATVQSQTRRVGDVASCLRSPGEWRRREAEDAQDGPTSIKRGQEKCEEDRKEPRVPRGGGRTAAAAAAAAGGGSDGGGMA</sequence>
<reference evidence="2 3" key="1">
    <citation type="journal article" date="2019" name="Philos. Trans. R. Soc. Lond., B, Biol. Sci.">
        <title>Ant behaviour and brain gene expression of defending hosts depend on the ecological success of the intruding social parasite.</title>
        <authorList>
            <person name="Kaur R."/>
            <person name="Stoldt M."/>
            <person name="Jongepier E."/>
            <person name="Feldmeyer B."/>
            <person name="Menzel F."/>
            <person name="Bornberg-Bauer E."/>
            <person name="Foitzik S."/>
        </authorList>
    </citation>
    <scope>NUCLEOTIDE SEQUENCE [LARGE SCALE GENOMIC DNA]</scope>
    <source>
        <tissue evidence="2">Whole body</tissue>
    </source>
</reference>
<feature type="region of interest" description="Disordered" evidence="1">
    <location>
        <begin position="148"/>
        <end position="228"/>
    </location>
</feature>
<protein>
    <submittedName>
        <fullName evidence="2">Uncharacterized protein</fullName>
    </submittedName>
</protein>
<feature type="region of interest" description="Disordered" evidence="1">
    <location>
        <begin position="39"/>
        <end position="64"/>
    </location>
</feature>
<gene>
    <name evidence="2" type="ORF">DBV15_03172</name>
</gene>
<evidence type="ECO:0000313" key="3">
    <source>
        <dbReference type="Proteomes" id="UP000310200"/>
    </source>
</evidence>
<keyword evidence="3" id="KW-1185">Reference proteome</keyword>
<accession>A0A4V3SB21</accession>
<dbReference type="AlphaFoldDB" id="A0A4V3SB21"/>
<proteinExistence type="predicted"/>
<name>A0A4V3SB21_9HYME</name>
<feature type="compositionally biased region" description="Polar residues" evidence="1">
    <location>
        <begin position="148"/>
        <end position="157"/>
    </location>
</feature>
<feature type="compositionally biased region" description="Gly residues" evidence="1">
    <location>
        <begin position="218"/>
        <end position="228"/>
    </location>
</feature>
<comment type="caution">
    <text evidence="2">The sequence shown here is derived from an EMBL/GenBank/DDBJ whole genome shotgun (WGS) entry which is preliminary data.</text>
</comment>
<dbReference type="Proteomes" id="UP000310200">
    <property type="component" value="Unassembled WGS sequence"/>
</dbReference>
<organism evidence="2 3">
    <name type="scientific">Temnothorax longispinosus</name>
    <dbReference type="NCBI Taxonomy" id="300112"/>
    <lineage>
        <taxon>Eukaryota</taxon>
        <taxon>Metazoa</taxon>
        <taxon>Ecdysozoa</taxon>
        <taxon>Arthropoda</taxon>
        <taxon>Hexapoda</taxon>
        <taxon>Insecta</taxon>
        <taxon>Pterygota</taxon>
        <taxon>Neoptera</taxon>
        <taxon>Endopterygota</taxon>
        <taxon>Hymenoptera</taxon>
        <taxon>Apocrita</taxon>
        <taxon>Aculeata</taxon>
        <taxon>Formicoidea</taxon>
        <taxon>Formicidae</taxon>
        <taxon>Myrmicinae</taxon>
        <taxon>Temnothorax</taxon>
    </lineage>
</organism>